<reference evidence="2" key="1">
    <citation type="submission" date="2014-10" db="EMBL/GenBank/DDBJ databases">
        <authorList>
            <person name="Kuske C.R."/>
            <person name="Challacombe J.F."/>
            <person name="Daligault H.E."/>
            <person name="Davenport K.W."/>
            <person name="Johnson S.L."/>
            <person name="Siddaramappa S."/>
            <person name="Petersen J.M."/>
        </authorList>
    </citation>
    <scope>NUCLEOTIDE SEQUENCE [LARGE SCALE GENOMIC DNA]</scope>
    <source>
        <strain evidence="2">CA97-1460</strain>
    </source>
</reference>
<dbReference type="EMBL" id="CP009654">
    <property type="protein sequence ID" value="APC96982.1"/>
    <property type="molecule type" value="Genomic_DNA"/>
</dbReference>
<accession>A0A1J0KTK4</accession>
<organism evidence="1 2">
    <name type="scientific">Francisella frigiditurris</name>
    <dbReference type="NCBI Taxonomy" id="1542390"/>
    <lineage>
        <taxon>Bacteria</taxon>
        <taxon>Pseudomonadati</taxon>
        <taxon>Pseudomonadota</taxon>
        <taxon>Gammaproteobacteria</taxon>
        <taxon>Thiotrichales</taxon>
        <taxon>Francisellaceae</taxon>
        <taxon>Francisella</taxon>
    </lineage>
</organism>
<proteinExistence type="predicted"/>
<evidence type="ECO:0000313" key="1">
    <source>
        <dbReference type="EMBL" id="APC96982.1"/>
    </source>
</evidence>
<name>A0A1J0KTK4_9GAMM</name>
<keyword evidence="2" id="KW-1185">Reference proteome</keyword>
<dbReference type="STRING" id="1542390.KX01_1835"/>
<gene>
    <name evidence="1" type="ORF">KX01_1835</name>
</gene>
<protein>
    <submittedName>
        <fullName evidence="1">Uncharacterized protein</fullName>
    </submittedName>
</protein>
<sequence>MNPYLKMGNNDWHNDYMNFTKDNHILWSEGNTTKRWYFP</sequence>
<evidence type="ECO:0000313" key="2">
    <source>
        <dbReference type="Proteomes" id="UP000182521"/>
    </source>
</evidence>
<dbReference type="KEGG" id="frc:KX01_1835"/>
<dbReference type="AlphaFoldDB" id="A0A1J0KTK4"/>
<dbReference type="Proteomes" id="UP000182521">
    <property type="component" value="Chromosome"/>
</dbReference>